<proteinExistence type="predicted"/>
<comment type="caution">
    <text evidence="2">The sequence shown here is derived from an EMBL/GenBank/DDBJ whole genome shotgun (WGS) entry which is preliminary data.</text>
</comment>
<accession>A0ABQ9A697</accession>
<reference evidence="2" key="2">
    <citation type="journal article" date="2023" name="Int. J. Mol. Sci.">
        <title>De Novo Assembly and Annotation of 11 Diverse Shrub Willow (Salix) Genomes Reveals Novel Gene Organization in Sex-Linked Regions.</title>
        <authorList>
            <person name="Hyden B."/>
            <person name="Feng K."/>
            <person name="Yates T.B."/>
            <person name="Jawdy S."/>
            <person name="Cereghino C."/>
            <person name="Smart L.B."/>
            <person name="Muchero W."/>
        </authorList>
    </citation>
    <scope>NUCLEOTIDE SEQUENCE</scope>
    <source>
        <tissue evidence="2">Shoot tip</tissue>
    </source>
</reference>
<keyword evidence="3" id="KW-1185">Reference proteome</keyword>
<dbReference type="InterPro" id="IPR052586">
    <property type="entry name" value="ASCC2"/>
</dbReference>
<dbReference type="EMBL" id="JAPFFI010000022">
    <property type="protein sequence ID" value="KAJ6327988.1"/>
    <property type="molecule type" value="Genomic_DNA"/>
</dbReference>
<reference evidence="2" key="1">
    <citation type="submission" date="2022-10" db="EMBL/GenBank/DDBJ databases">
        <authorList>
            <person name="Hyden B.L."/>
            <person name="Feng K."/>
            <person name="Yates T."/>
            <person name="Jawdy S."/>
            <person name="Smart L.B."/>
            <person name="Muchero W."/>
        </authorList>
    </citation>
    <scope>NUCLEOTIDE SEQUENCE</scope>
    <source>
        <tissue evidence="2">Shoot tip</tissue>
    </source>
</reference>
<feature type="compositionally biased region" description="Low complexity" evidence="1">
    <location>
        <begin position="1"/>
        <end position="25"/>
    </location>
</feature>
<evidence type="ECO:0000313" key="2">
    <source>
        <dbReference type="EMBL" id="KAJ6327988.1"/>
    </source>
</evidence>
<feature type="region of interest" description="Disordered" evidence="1">
    <location>
        <begin position="1"/>
        <end position="74"/>
    </location>
</feature>
<sequence length="412" mass="45792">MSRRYSQNNNRQQQQEWRSNNSRNSPKPQFVPKNQNPNPNPTLSDSLRQSLSNQSDAAAAAVAPASSGNIGTGSSRIQLRDDGAWVSRKAVAGVQGGGKFLTYLPQDEAVAAGLGADEGGFDPIESQRVVDLLSRELSRLLKLKPKEFWKEVASDVSLHDFLDSFLRFRSRWYDFPHRGVKGIVAGVIVGELDLCRRVFMVLYRISSNRDPSVQAAESLNSKDHAVLLQEKKLLDLPKLLDICSIYGHENEELTGLLVKNALKAQPWLHDDLATLMTHFLGIIHTMHQRCISSLEVLFSAGSHEDHRSSPLLTDYLEVMDFINDAIVSMDAFATAYESAAVFFSCPVEMSYGNEEMLITLARLHDTLIPALQRGFQVILTGGDNGMILNVAVSLKMLSMRLSKFGWKLLDSC</sequence>
<protein>
    <submittedName>
        <fullName evidence="2">Uncharacterized protein</fullName>
    </submittedName>
</protein>
<evidence type="ECO:0000313" key="3">
    <source>
        <dbReference type="Proteomes" id="UP001141253"/>
    </source>
</evidence>
<name>A0ABQ9A697_9ROSI</name>
<dbReference type="Proteomes" id="UP001141253">
    <property type="component" value="Chromosome 14"/>
</dbReference>
<organism evidence="2 3">
    <name type="scientific">Salix suchowensis</name>
    <dbReference type="NCBI Taxonomy" id="1278906"/>
    <lineage>
        <taxon>Eukaryota</taxon>
        <taxon>Viridiplantae</taxon>
        <taxon>Streptophyta</taxon>
        <taxon>Embryophyta</taxon>
        <taxon>Tracheophyta</taxon>
        <taxon>Spermatophyta</taxon>
        <taxon>Magnoliopsida</taxon>
        <taxon>eudicotyledons</taxon>
        <taxon>Gunneridae</taxon>
        <taxon>Pentapetalae</taxon>
        <taxon>rosids</taxon>
        <taxon>fabids</taxon>
        <taxon>Malpighiales</taxon>
        <taxon>Salicaceae</taxon>
        <taxon>Saliceae</taxon>
        <taxon>Salix</taxon>
    </lineage>
</organism>
<feature type="compositionally biased region" description="Polar residues" evidence="1">
    <location>
        <begin position="32"/>
        <end position="49"/>
    </location>
</feature>
<feature type="compositionally biased region" description="Low complexity" evidence="1">
    <location>
        <begin position="50"/>
        <end position="67"/>
    </location>
</feature>
<dbReference type="PANTHER" id="PTHR21494">
    <property type="entry name" value="ACTIVATING SIGNAL COINTEGRATOR 1 COMPLEX SUBUNIT 2 ASC-1 COMPLEX SUBUNIT P100"/>
    <property type="match status" value="1"/>
</dbReference>
<gene>
    <name evidence="2" type="ORF">OIU77_009798</name>
</gene>
<evidence type="ECO:0000256" key="1">
    <source>
        <dbReference type="SAM" id="MobiDB-lite"/>
    </source>
</evidence>
<dbReference type="PANTHER" id="PTHR21494:SF0">
    <property type="entry name" value="ACTIVATING SIGNAL COINTEGRATOR 1 COMPLEX SUBUNIT 2"/>
    <property type="match status" value="1"/>
</dbReference>